<comment type="caution">
    <text evidence="2">The sequence shown here is derived from an EMBL/GenBank/DDBJ whole genome shotgun (WGS) entry which is preliminary data.</text>
</comment>
<keyword evidence="1" id="KW-0472">Membrane</keyword>
<dbReference type="InterPro" id="IPR008620">
    <property type="entry name" value="FixH"/>
</dbReference>
<dbReference type="Pfam" id="PF05751">
    <property type="entry name" value="FixH"/>
    <property type="match status" value="1"/>
</dbReference>
<accession>A0A5C8PE24</accession>
<protein>
    <submittedName>
        <fullName evidence="2">FixH family protein</fullName>
    </submittedName>
</protein>
<dbReference type="OrthoDB" id="1495896at2"/>
<keyword evidence="3" id="KW-1185">Reference proteome</keyword>
<dbReference type="Proteomes" id="UP000321638">
    <property type="component" value="Unassembled WGS sequence"/>
</dbReference>
<sequence length="162" mass="17300">MAILIRPHRGPRSIIPWLFPAGLGLVVLVNMVMLWFALGTFPGVVAGNAYERGRKYNQVLAQDAAIAALGWHVDVGIERGQGEAVVARYVGPDGKPISGLDPRAILTRPVGDPVHLEVRLREEAPGVYRAGVALPHRGLWDVALAAGTGPVAHQASARITVR</sequence>
<dbReference type="EMBL" id="VDUZ01000039">
    <property type="protein sequence ID" value="TXL71825.1"/>
    <property type="molecule type" value="Genomic_DNA"/>
</dbReference>
<dbReference type="AlphaFoldDB" id="A0A5C8PE24"/>
<proteinExistence type="predicted"/>
<reference evidence="2 3" key="1">
    <citation type="submission" date="2019-06" db="EMBL/GenBank/DDBJ databases">
        <title>New taxonomy in bacterial strain CC-CFT640, isolated from vineyard.</title>
        <authorList>
            <person name="Lin S.-Y."/>
            <person name="Tsai C.-F."/>
            <person name="Young C.-C."/>
        </authorList>
    </citation>
    <scope>NUCLEOTIDE SEQUENCE [LARGE SCALE GENOMIC DNA]</scope>
    <source>
        <strain evidence="2 3">CC-CFT640</strain>
    </source>
</reference>
<evidence type="ECO:0000256" key="1">
    <source>
        <dbReference type="SAM" id="Phobius"/>
    </source>
</evidence>
<keyword evidence="1" id="KW-0812">Transmembrane</keyword>
<keyword evidence="1" id="KW-1133">Transmembrane helix</keyword>
<evidence type="ECO:0000313" key="3">
    <source>
        <dbReference type="Proteomes" id="UP000321638"/>
    </source>
</evidence>
<dbReference type="RefSeq" id="WP_147850407.1">
    <property type="nucleotide sequence ID" value="NZ_VDUZ01000039.1"/>
</dbReference>
<feature type="transmembrane region" description="Helical" evidence="1">
    <location>
        <begin position="14"/>
        <end position="38"/>
    </location>
</feature>
<name>A0A5C8PE24_9HYPH</name>
<evidence type="ECO:0000313" key="2">
    <source>
        <dbReference type="EMBL" id="TXL71825.1"/>
    </source>
</evidence>
<organism evidence="2 3">
    <name type="scientific">Vineibacter terrae</name>
    <dbReference type="NCBI Taxonomy" id="2586908"/>
    <lineage>
        <taxon>Bacteria</taxon>
        <taxon>Pseudomonadati</taxon>
        <taxon>Pseudomonadota</taxon>
        <taxon>Alphaproteobacteria</taxon>
        <taxon>Hyphomicrobiales</taxon>
        <taxon>Vineibacter</taxon>
    </lineage>
</organism>
<gene>
    <name evidence="2" type="ORF">FHP25_28580</name>
</gene>